<dbReference type="Proteomes" id="UP001305414">
    <property type="component" value="Unassembled WGS sequence"/>
</dbReference>
<keyword evidence="3" id="KW-1185">Reference proteome</keyword>
<gene>
    <name evidence="2" type="ORF">RRF57_006673</name>
</gene>
<organism evidence="2 3">
    <name type="scientific">Xylaria bambusicola</name>
    <dbReference type="NCBI Taxonomy" id="326684"/>
    <lineage>
        <taxon>Eukaryota</taxon>
        <taxon>Fungi</taxon>
        <taxon>Dikarya</taxon>
        <taxon>Ascomycota</taxon>
        <taxon>Pezizomycotina</taxon>
        <taxon>Sordariomycetes</taxon>
        <taxon>Xylariomycetidae</taxon>
        <taxon>Xylariales</taxon>
        <taxon>Xylariaceae</taxon>
        <taxon>Xylaria</taxon>
    </lineage>
</organism>
<sequence length="149" mass="16997">MEALRGQLAETQGALTERDKKFRQLRAEQKVWLENKSTLEAKIARLESENMRLQRTPPTPDDKPSKSEASTHHTTESLKMFLTRKSTEHRFTLNGQRDADEEDVTLKRSQVKQAEKQFQQMAGELAERTNQCDALTAKLAQANPTSTLN</sequence>
<proteinExistence type="predicted"/>
<reference evidence="2 3" key="1">
    <citation type="submission" date="2023-10" db="EMBL/GenBank/DDBJ databases">
        <title>Draft genome sequence of Xylaria bambusicola isolate GMP-LS, the root and basal stem rot pathogen of sugarcane in Indonesia.</title>
        <authorList>
            <person name="Selvaraj P."/>
            <person name="Muralishankar V."/>
            <person name="Muruganantham S."/>
            <person name="Sp S."/>
            <person name="Haryani S."/>
            <person name="Lau K.J.X."/>
            <person name="Naqvi N.I."/>
        </authorList>
    </citation>
    <scope>NUCLEOTIDE SEQUENCE [LARGE SCALE GENOMIC DNA]</scope>
    <source>
        <strain evidence="2">GMP-LS</strain>
    </source>
</reference>
<feature type="region of interest" description="Disordered" evidence="1">
    <location>
        <begin position="1"/>
        <end position="20"/>
    </location>
</feature>
<comment type="caution">
    <text evidence="2">The sequence shown here is derived from an EMBL/GenBank/DDBJ whole genome shotgun (WGS) entry which is preliminary data.</text>
</comment>
<dbReference type="AlphaFoldDB" id="A0AAN7UJP8"/>
<feature type="compositionally biased region" description="Basic and acidic residues" evidence="1">
    <location>
        <begin position="60"/>
        <end position="76"/>
    </location>
</feature>
<dbReference type="EMBL" id="JAWHQM010000018">
    <property type="protein sequence ID" value="KAK5630958.1"/>
    <property type="molecule type" value="Genomic_DNA"/>
</dbReference>
<protein>
    <submittedName>
        <fullName evidence="2">Uncharacterized protein</fullName>
    </submittedName>
</protein>
<feature type="region of interest" description="Disordered" evidence="1">
    <location>
        <begin position="44"/>
        <end position="78"/>
    </location>
</feature>
<evidence type="ECO:0000256" key="1">
    <source>
        <dbReference type="SAM" id="MobiDB-lite"/>
    </source>
</evidence>
<dbReference type="Gene3D" id="1.10.287.1490">
    <property type="match status" value="1"/>
</dbReference>
<evidence type="ECO:0000313" key="2">
    <source>
        <dbReference type="EMBL" id="KAK5630958.1"/>
    </source>
</evidence>
<name>A0AAN7UJP8_9PEZI</name>
<accession>A0AAN7UJP8</accession>
<evidence type="ECO:0000313" key="3">
    <source>
        <dbReference type="Proteomes" id="UP001305414"/>
    </source>
</evidence>